<protein>
    <submittedName>
        <fullName evidence="1">Histidinol-phosphatase</fullName>
    </submittedName>
</protein>
<keyword evidence="2" id="KW-1185">Reference proteome</keyword>
<evidence type="ECO:0000313" key="2">
    <source>
        <dbReference type="Proteomes" id="UP000326582"/>
    </source>
</evidence>
<reference evidence="2" key="1">
    <citation type="journal article" date="2019" name="MBio">
        <title>Comparative genomics for the elucidation of multidrug resistance (MDR) in Candida lusitaniae.</title>
        <authorList>
            <person name="Kannan A."/>
            <person name="Asner S.A."/>
            <person name="Trachsel E."/>
            <person name="Kelly S."/>
            <person name="Parker J."/>
            <person name="Sanglard D."/>
        </authorList>
    </citation>
    <scope>NUCLEOTIDE SEQUENCE [LARGE SCALE GENOMIC DNA]</scope>
    <source>
        <strain evidence="2">P1</strain>
    </source>
</reference>
<name>A0ACD0WGX3_CLALS</name>
<gene>
    <name evidence="1" type="ORF">EJF14_20450</name>
</gene>
<sequence length="312" mass="35855">MHSHHSHSGDYVSHAVGSLEEMVGTAKAKQLTHFCLTEHMPRLTDQYLYPEELEKGYTVANLKANFENYLTHARRIQARENLAGQIQILVGFEVEGIDLAHIELASMFKKQTDMCIGSVHYVHGIPIDFDREQWDMARTASGGTTRALYKDYFNLQYEVIRALKPDVIGHFDLIRLFQEDEIDQTGRLLSEIDVERDWPDVWELIVRNIKLVVSYGGLFELNSSAIRKGWSTPYPRKDLARAIVKFGGKFCLSDDSHAYKQVALNYHRVWEYVQELGLTHIYHLELNSLGKTIVAEDSVAALSESTFWDQYK</sequence>
<dbReference type="EMBL" id="CP038485">
    <property type="protein sequence ID" value="QFZ26545.1"/>
    <property type="molecule type" value="Genomic_DNA"/>
</dbReference>
<organism evidence="1 2">
    <name type="scientific">Clavispora lusitaniae</name>
    <name type="common">Candida lusitaniae</name>
    <dbReference type="NCBI Taxonomy" id="36911"/>
    <lineage>
        <taxon>Eukaryota</taxon>
        <taxon>Fungi</taxon>
        <taxon>Dikarya</taxon>
        <taxon>Ascomycota</taxon>
        <taxon>Saccharomycotina</taxon>
        <taxon>Pichiomycetes</taxon>
        <taxon>Metschnikowiaceae</taxon>
        <taxon>Clavispora</taxon>
    </lineage>
</organism>
<evidence type="ECO:0000313" key="1">
    <source>
        <dbReference type="EMBL" id="QFZ26545.1"/>
    </source>
</evidence>
<proteinExistence type="predicted"/>
<accession>A0ACD0WGX3</accession>
<dbReference type="Proteomes" id="UP000326582">
    <property type="component" value="Chromosome 2"/>
</dbReference>